<evidence type="ECO:0000256" key="4">
    <source>
        <dbReference type="SAM" id="Phobius"/>
    </source>
</evidence>
<dbReference type="Proteomes" id="UP000032544">
    <property type="component" value="Unassembled WGS sequence"/>
</dbReference>
<comment type="caution">
    <text evidence="5">The sequence shown here is derived from an EMBL/GenBank/DDBJ whole genome shotgun (WGS) entry which is preliminary data.</text>
</comment>
<feature type="transmembrane region" description="Helical" evidence="4">
    <location>
        <begin position="329"/>
        <end position="350"/>
    </location>
</feature>
<dbReference type="SUPFAM" id="SSF53448">
    <property type="entry name" value="Nucleotide-diphospho-sugar transferases"/>
    <property type="match status" value="1"/>
</dbReference>
<protein>
    <submittedName>
        <fullName evidence="5">Glycosyl transferase</fullName>
    </submittedName>
</protein>
<feature type="transmembrane region" description="Helical" evidence="4">
    <location>
        <begin position="6"/>
        <end position="29"/>
    </location>
</feature>
<dbReference type="EMBL" id="JRHC01000001">
    <property type="protein sequence ID" value="KJF45516.1"/>
    <property type="molecule type" value="Genomic_DNA"/>
</dbReference>
<organism evidence="5 6">
    <name type="scientific">Draconibacterium sediminis</name>
    <dbReference type="NCBI Taxonomy" id="1544798"/>
    <lineage>
        <taxon>Bacteria</taxon>
        <taxon>Pseudomonadati</taxon>
        <taxon>Bacteroidota</taxon>
        <taxon>Bacteroidia</taxon>
        <taxon>Marinilabiliales</taxon>
        <taxon>Prolixibacteraceae</taxon>
        <taxon>Draconibacterium</taxon>
    </lineage>
</organism>
<keyword evidence="4" id="KW-1133">Transmembrane helix</keyword>
<dbReference type="CDD" id="cd06439">
    <property type="entry name" value="CESA_like_1"/>
    <property type="match status" value="1"/>
</dbReference>
<dbReference type="STRING" id="1544798.LH29_09205"/>
<dbReference type="PATRIC" id="fig|1544798.3.peg.1850"/>
<dbReference type="PANTHER" id="PTHR43630">
    <property type="entry name" value="POLY-BETA-1,6-N-ACETYL-D-GLUCOSAMINE SYNTHASE"/>
    <property type="match status" value="1"/>
</dbReference>
<dbReference type="Gene3D" id="3.90.550.10">
    <property type="entry name" value="Spore Coat Polysaccharide Biosynthesis Protein SpsA, Chain A"/>
    <property type="match status" value="1"/>
</dbReference>
<dbReference type="OrthoDB" id="9766971at2"/>
<evidence type="ECO:0000313" key="6">
    <source>
        <dbReference type="Proteomes" id="UP000032544"/>
    </source>
</evidence>
<dbReference type="GO" id="GO:0016757">
    <property type="term" value="F:glycosyltransferase activity"/>
    <property type="evidence" value="ECO:0007669"/>
    <property type="project" value="UniProtKB-KW"/>
</dbReference>
<keyword evidence="6" id="KW-1185">Reference proteome</keyword>
<feature type="transmembrane region" description="Helical" evidence="4">
    <location>
        <begin position="362"/>
        <end position="381"/>
    </location>
</feature>
<dbReference type="InterPro" id="IPR029044">
    <property type="entry name" value="Nucleotide-diphossugar_trans"/>
</dbReference>
<dbReference type="PANTHER" id="PTHR43630:SF1">
    <property type="entry name" value="POLY-BETA-1,6-N-ACETYL-D-GLUCOSAMINE SYNTHASE"/>
    <property type="match status" value="1"/>
</dbReference>
<accession>A0A0D8JG01</accession>
<dbReference type="RefSeq" id="WP_045027838.1">
    <property type="nucleotide sequence ID" value="NZ_JRHC01000001.1"/>
</dbReference>
<gene>
    <name evidence="5" type="ORF">LH29_09205</name>
</gene>
<keyword evidence="3 5" id="KW-0808">Transferase</keyword>
<evidence type="ECO:0000313" key="5">
    <source>
        <dbReference type="EMBL" id="KJF45516.1"/>
    </source>
</evidence>
<evidence type="ECO:0000256" key="2">
    <source>
        <dbReference type="ARBA" id="ARBA00022676"/>
    </source>
</evidence>
<keyword evidence="4" id="KW-0472">Membrane</keyword>
<evidence type="ECO:0000256" key="3">
    <source>
        <dbReference type="ARBA" id="ARBA00022679"/>
    </source>
</evidence>
<sequence length="397" mass="45659">MILSLLFWVLLFILVYTYVGYALVLWLLVGLKKVLGRRKISLESDDYEPDVCLFVTAFNEKYYIEQKVKNAFSLDYPKEKIQYVWVTDGSDDGSPEMLEQLKELEVYDQPERRGKMHAMNRGMEFVKAPIVIFSDANTVLGKQSIREIVRCFSNPEVGCVAGEKRIVQNNEETAAGAGEGLYWKMESWIKRNDWELNSAVGAVGELFAIRTELFEDVEPDTLLDDFIISLRIAQRGYKIAYAPKAYAEETASLNVTEELKRKVRIAAGGIQTIMRLKGLLNPFKNGILSWQYLSHKVLRWAFAPPALFLLFIINLLLVVSTNNWSVDNFYALVLYLQVLLYMTAAFGWYFENKKVRMKALFVPYYFVMINSATIIGIIRYVRGRQTVNWEKSKRAAG</sequence>
<reference evidence="5 6" key="1">
    <citation type="submission" date="2014-09" db="EMBL/GenBank/DDBJ databases">
        <title>Draft Genome Sequence of Draconibacterium sp. JN14CK-3.</title>
        <authorList>
            <person name="Dong C."/>
            <person name="Lai Q."/>
            <person name="Shao Z."/>
        </authorList>
    </citation>
    <scope>NUCLEOTIDE SEQUENCE [LARGE SCALE GENOMIC DNA]</scope>
    <source>
        <strain evidence="5 6">JN14CK-3</strain>
    </source>
</reference>
<keyword evidence="2" id="KW-0328">Glycosyltransferase</keyword>
<comment type="similarity">
    <text evidence="1">Belongs to the glycosyltransferase 2 family.</text>
</comment>
<dbReference type="AlphaFoldDB" id="A0A0D8JG01"/>
<proteinExistence type="inferred from homology"/>
<evidence type="ECO:0000256" key="1">
    <source>
        <dbReference type="ARBA" id="ARBA00006739"/>
    </source>
</evidence>
<dbReference type="Pfam" id="PF13641">
    <property type="entry name" value="Glyco_tranf_2_3"/>
    <property type="match status" value="1"/>
</dbReference>
<feature type="transmembrane region" description="Helical" evidence="4">
    <location>
        <begin position="297"/>
        <end position="317"/>
    </location>
</feature>
<keyword evidence="4" id="KW-0812">Transmembrane</keyword>
<name>A0A0D8JG01_9BACT</name>